<proteinExistence type="predicted"/>
<organism evidence="2 3">
    <name type="scientific">Streptomyces bottropensis ATCC 25435</name>
    <dbReference type="NCBI Taxonomy" id="1054862"/>
    <lineage>
        <taxon>Bacteria</taxon>
        <taxon>Bacillati</taxon>
        <taxon>Actinomycetota</taxon>
        <taxon>Actinomycetes</taxon>
        <taxon>Kitasatosporales</taxon>
        <taxon>Streptomycetaceae</taxon>
        <taxon>Streptomyces</taxon>
    </lineage>
</organism>
<dbReference type="AlphaFoldDB" id="M3FS63"/>
<dbReference type="EMBL" id="KB405074">
    <property type="protein sequence ID" value="EMF55029.1"/>
    <property type="molecule type" value="Genomic_DNA"/>
</dbReference>
<protein>
    <submittedName>
        <fullName evidence="2">Putative membrane protein</fullName>
    </submittedName>
</protein>
<keyword evidence="1" id="KW-0472">Membrane</keyword>
<keyword evidence="1" id="KW-1133">Transmembrane helix</keyword>
<gene>
    <name evidence="2" type="ORF">SBD_3580</name>
</gene>
<evidence type="ECO:0000313" key="2">
    <source>
        <dbReference type="EMBL" id="EMF55029.1"/>
    </source>
</evidence>
<sequence>MAAPPRPGRPVMSLLLETRSLTAQLGVEEPESVAPLFEASLAEFLGGLAVIVVVAVVSWMIRQRRQGVRRYTMLNSVDADGNPVLHVTTRRAGTVIRRDVGRGPERFELTSKPMGDGTYVAEPLDRYV</sequence>
<feature type="transmembrane region" description="Helical" evidence="1">
    <location>
        <begin position="41"/>
        <end position="61"/>
    </location>
</feature>
<reference evidence="3" key="1">
    <citation type="journal article" date="2013" name="Genome Announc.">
        <title>Draft Genome Sequence of Streptomyces bottropensis ATCC 25435, a Bottromycin-Producing Actinomycete.</title>
        <authorList>
            <person name="Zhang H."/>
            <person name="Zhou W."/>
            <person name="Zhuang Y."/>
            <person name="Liang X."/>
            <person name="Liu T."/>
        </authorList>
    </citation>
    <scope>NUCLEOTIDE SEQUENCE [LARGE SCALE GENOMIC DNA]</scope>
    <source>
        <strain evidence="3">ATCC 25435</strain>
    </source>
</reference>
<keyword evidence="1" id="KW-0812">Transmembrane</keyword>
<name>M3FS63_9ACTN</name>
<dbReference type="Proteomes" id="UP000030760">
    <property type="component" value="Unassembled WGS sequence"/>
</dbReference>
<accession>M3FS63</accession>
<evidence type="ECO:0000256" key="1">
    <source>
        <dbReference type="SAM" id="Phobius"/>
    </source>
</evidence>
<evidence type="ECO:0000313" key="3">
    <source>
        <dbReference type="Proteomes" id="UP000030760"/>
    </source>
</evidence>